<keyword evidence="1" id="KW-0175">Coiled coil</keyword>
<feature type="region of interest" description="Disordered" evidence="2">
    <location>
        <begin position="312"/>
        <end position="340"/>
    </location>
</feature>
<accession>A0A6P6RRV9</accession>
<organism evidence="3 4">
    <name type="scientific">Cyclospora cayetanensis</name>
    <dbReference type="NCBI Taxonomy" id="88456"/>
    <lineage>
        <taxon>Eukaryota</taxon>
        <taxon>Sar</taxon>
        <taxon>Alveolata</taxon>
        <taxon>Apicomplexa</taxon>
        <taxon>Conoidasida</taxon>
        <taxon>Coccidia</taxon>
        <taxon>Eucoccidiorida</taxon>
        <taxon>Eimeriorina</taxon>
        <taxon>Eimeriidae</taxon>
        <taxon>Cyclospora</taxon>
    </lineage>
</organism>
<feature type="compositionally biased region" description="Low complexity" evidence="2">
    <location>
        <begin position="20"/>
        <end position="36"/>
    </location>
</feature>
<evidence type="ECO:0000256" key="2">
    <source>
        <dbReference type="SAM" id="MobiDB-lite"/>
    </source>
</evidence>
<evidence type="ECO:0000256" key="1">
    <source>
        <dbReference type="SAM" id="Coils"/>
    </source>
</evidence>
<reference evidence="4" key="1">
    <citation type="submission" date="2025-08" db="UniProtKB">
        <authorList>
            <consortium name="RefSeq"/>
        </authorList>
    </citation>
    <scope>IDENTIFICATION</scope>
</reference>
<feature type="region of interest" description="Disordered" evidence="2">
    <location>
        <begin position="1"/>
        <end position="36"/>
    </location>
</feature>
<gene>
    <name evidence="4" type="primary">LOC34624137</name>
</gene>
<proteinExistence type="predicted"/>
<dbReference type="Proteomes" id="UP000515125">
    <property type="component" value="Unplaced"/>
</dbReference>
<dbReference type="GeneID" id="34624137"/>
<name>A0A6P6RRV9_9EIME</name>
<feature type="coiled-coil region" evidence="1">
    <location>
        <begin position="153"/>
        <end position="312"/>
    </location>
</feature>
<dbReference type="OrthoDB" id="354944at2759"/>
<evidence type="ECO:0000313" key="4">
    <source>
        <dbReference type="RefSeq" id="XP_026190279.1"/>
    </source>
</evidence>
<keyword evidence="3" id="KW-1185">Reference proteome</keyword>
<evidence type="ECO:0000313" key="3">
    <source>
        <dbReference type="Proteomes" id="UP000515125"/>
    </source>
</evidence>
<dbReference type="RefSeq" id="XP_026190279.1">
    <property type="nucleotide sequence ID" value="XM_026334494.1"/>
</dbReference>
<protein>
    <submittedName>
        <fullName evidence="4">Plectin</fullName>
    </submittedName>
</protein>
<dbReference type="AlphaFoldDB" id="A0A6P6RRV9"/>
<feature type="region of interest" description="Disordered" evidence="2">
    <location>
        <begin position="64"/>
        <end position="143"/>
    </location>
</feature>
<sequence length="490" mass="53502">MATYEISPALPLRAPPADPTPTGMPAAAATPPSSEAGARLVRGLSFGGEEAALAAPQSLKHLGESLSASRNRPSGCSIAGDTCASGRAGADAEEATETSQSSASSPRGCRLTQLHCHFQSTFPPPSAEGSKKEAHGPPTDSLCHKDSIRFQVFRKLQEQREQQEWEAQQALEQQAASLRQQLAFLQKQLRAQQQESALQQQLLQQREAALQQAAAESEKLREREQRLRQERETLLRAHAALQQQAEKEQLTARSQRADAALEWAKKLTSEREAFKTELKALQRSREACADSARKLQDEVLLLRQQLRAAAAHTATLSPRKQHQRQKLLKQPQRGVSDSCIEDNASGVSAEEPLLKDTPSCHAGSSRSLPVLPVSSPRLLRMHLSQQQLQQQQTSDAESLPSLAAELSSPQVLTVGCSDSPNPQQQQKRPPSEDAFVDLEAGTKCPAAEAAAPLDDCCTKQLTAFTRLLMFLWNPVAVCPRRRSRARSDSL</sequence>